<dbReference type="PANTHER" id="PTHR22770:SF13">
    <property type="entry name" value="RING-TYPE DOMAIN-CONTAINING PROTEIN"/>
    <property type="match status" value="1"/>
</dbReference>
<proteinExistence type="predicted"/>
<dbReference type="PROSITE" id="PS50103">
    <property type="entry name" value="ZF_C3H1"/>
    <property type="match status" value="1"/>
</dbReference>
<dbReference type="InterPro" id="IPR000571">
    <property type="entry name" value="Znf_CCCH"/>
</dbReference>
<evidence type="ECO:0000256" key="2">
    <source>
        <dbReference type="ARBA" id="ARBA00022679"/>
    </source>
</evidence>
<protein>
    <recommendedName>
        <fullName evidence="13">RING-type E3 ubiquitin transferase</fullName>
    </recommendedName>
</protein>
<feature type="zinc finger region" description="C3H1-type" evidence="8">
    <location>
        <begin position="89"/>
        <end position="111"/>
    </location>
</feature>
<dbReference type="GO" id="GO:0000151">
    <property type="term" value="C:ubiquitin ligase complex"/>
    <property type="evidence" value="ECO:0007669"/>
    <property type="project" value="TreeGrafter"/>
</dbReference>
<dbReference type="GO" id="GO:0008270">
    <property type="term" value="F:zinc ion binding"/>
    <property type="evidence" value="ECO:0007669"/>
    <property type="project" value="UniProtKB-KW"/>
</dbReference>
<evidence type="ECO:0000256" key="6">
    <source>
        <dbReference type="ARBA" id="ARBA00022786"/>
    </source>
</evidence>
<dbReference type="GO" id="GO:0043130">
    <property type="term" value="F:ubiquitin binding"/>
    <property type="evidence" value="ECO:0007669"/>
    <property type="project" value="TreeGrafter"/>
</dbReference>
<keyword evidence="3 8" id="KW-0479">Metal-binding</keyword>
<dbReference type="PANTHER" id="PTHR22770">
    <property type="entry name" value="UBIQUITIN CONJUGATING ENZYME 7 INTERACTING PROTEIN-RELATED"/>
    <property type="match status" value="1"/>
</dbReference>
<feature type="domain" description="RING-type" evidence="10">
    <location>
        <begin position="591"/>
        <end position="803"/>
    </location>
</feature>
<dbReference type="CDD" id="cd20335">
    <property type="entry name" value="BRcat_RBR"/>
    <property type="match status" value="1"/>
</dbReference>
<keyword evidence="7 8" id="KW-0862">Zinc</keyword>
<sequence>MLKRAAQKAPNVPLITRYSATLHPRSTRSPIRVLLLLEEETGLFMGKRRQSTASISKGGRHEPVQQLTFERPLPRDTTPAGQDTRALLPCKHFARGKCEKGDDYPFSHAHDSSNGRMVEGYKEPRGSTAIEAFCRYFSGIAATFKEGGLVSSIVLPWELTAVRVSGLPVSSTRESILALCRVQGFEVQLTSIHVRKATDESGACAQINLGDEHSITSLSMKLSEATGKSLKAVPVRPYLPSMATPMRQVSSRKAILSWYKTTRLVWLDFQSRSVASTINGQRMEASPPKSSNNDRARYRYRIGSYNSMLWTVVLKSVPMDITEELIKSSLPSYQRPEHVEFGELKGPINTDIVKASIKSLLTAFGPVVFEVVPSCPGKRIKGIAQFGEENDARKAVQAIHDKPQEFLNGFKLTHYVHIAKSIMSGSEKGLQVEHVKIATEAVEEVLRGLIVTGVDGPLWSPTLTTRATQSQVRQIQRKYGIILITDRLKQQLRYIGPMEEFREVCVTVSACLEDVTTTGQMIELDKQRLSWALKGGFSQMVKILGQDVVTLDVDSMPKKTIIAGSRDQFLHAKQIIENNWNHSRPTDMEQESTDYAICYTEADEPIVTRCAHRYCLDCFQNMCTSIASAEKESSIHCEGDMGNFGEVFKLHELEELLSSATLEEVLHASLNNHIQHRPNQYRYCTTPDCDNVFRTSHVSRFHRCIDCSKNTCIACNSQHDGMTCADYKEMKSGGLMAFEKLKKEMNIKDCSSCSTPIEKTDGCNHITCSGCGTHLCWICMKSFAAGGAVYEHMNQDHGSIGLDHLALL</sequence>
<dbReference type="CDD" id="cd22585">
    <property type="entry name" value="Rcat_RBR_DEAH12-like"/>
    <property type="match status" value="1"/>
</dbReference>
<dbReference type="Proteomes" id="UP000799441">
    <property type="component" value="Unassembled WGS sequence"/>
</dbReference>
<keyword evidence="5 8" id="KW-0863">Zinc-finger</keyword>
<dbReference type="AlphaFoldDB" id="A0A9P4QEZ5"/>
<feature type="domain" description="C3H1-type" evidence="9">
    <location>
        <begin position="89"/>
        <end position="111"/>
    </location>
</feature>
<organism evidence="11 12">
    <name type="scientific">Polychaeton citri CBS 116435</name>
    <dbReference type="NCBI Taxonomy" id="1314669"/>
    <lineage>
        <taxon>Eukaryota</taxon>
        <taxon>Fungi</taxon>
        <taxon>Dikarya</taxon>
        <taxon>Ascomycota</taxon>
        <taxon>Pezizomycotina</taxon>
        <taxon>Dothideomycetes</taxon>
        <taxon>Dothideomycetidae</taxon>
        <taxon>Capnodiales</taxon>
        <taxon>Capnodiaceae</taxon>
        <taxon>Polychaeton</taxon>
    </lineage>
</organism>
<dbReference type="SUPFAM" id="SSF57850">
    <property type="entry name" value="RING/U-box"/>
    <property type="match status" value="2"/>
</dbReference>
<dbReference type="InterPro" id="IPR044066">
    <property type="entry name" value="TRIAD_supradom"/>
</dbReference>
<evidence type="ECO:0000259" key="10">
    <source>
        <dbReference type="PROSITE" id="PS51873"/>
    </source>
</evidence>
<evidence type="ECO:0000256" key="1">
    <source>
        <dbReference type="ARBA" id="ARBA00004906"/>
    </source>
</evidence>
<evidence type="ECO:0008006" key="13">
    <source>
        <dbReference type="Google" id="ProtNLM"/>
    </source>
</evidence>
<dbReference type="Gene3D" id="1.20.120.1750">
    <property type="match status" value="1"/>
</dbReference>
<comment type="caution">
    <text evidence="11">The sequence shown here is derived from an EMBL/GenBank/DDBJ whole genome shotgun (WGS) entry which is preliminary data.</text>
</comment>
<dbReference type="OrthoDB" id="10009520at2759"/>
<keyword evidence="6" id="KW-0833">Ubl conjugation pathway</keyword>
<keyword evidence="4" id="KW-0677">Repeat</keyword>
<accession>A0A9P4QEZ5</accession>
<reference evidence="11" key="1">
    <citation type="journal article" date="2020" name="Stud. Mycol.">
        <title>101 Dothideomycetes genomes: a test case for predicting lifestyles and emergence of pathogens.</title>
        <authorList>
            <person name="Haridas S."/>
            <person name="Albert R."/>
            <person name="Binder M."/>
            <person name="Bloem J."/>
            <person name="Labutti K."/>
            <person name="Salamov A."/>
            <person name="Andreopoulos B."/>
            <person name="Baker S."/>
            <person name="Barry K."/>
            <person name="Bills G."/>
            <person name="Bluhm B."/>
            <person name="Cannon C."/>
            <person name="Castanera R."/>
            <person name="Culley D."/>
            <person name="Daum C."/>
            <person name="Ezra D."/>
            <person name="Gonzalez J."/>
            <person name="Henrissat B."/>
            <person name="Kuo A."/>
            <person name="Liang C."/>
            <person name="Lipzen A."/>
            <person name="Lutzoni F."/>
            <person name="Magnuson J."/>
            <person name="Mondo S."/>
            <person name="Nolan M."/>
            <person name="Ohm R."/>
            <person name="Pangilinan J."/>
            <person name="Park H.-J."/>
            <person name="Ramirez L."/>
            <person name="Alfaro M."/>
            <person name="Sun H."/>
            <person name="Tritt A."/>
            <person name="Yoshinaga Y."/>
            <person name="Zwiers L.-H."/>
            <person name="Turgeon B."/>
            <person name="Goodwin S."/>
            <person name="Spatafora J."/>
            <person name="Crous P."/>
            <person name="Grigoriev I."/>
        </authorList>
    </citation>
    <scope>NUCLEOTIDE SEQUENCE</scope>
    <source>
        <strain evidence="11">CBS 116435</strain>
    </source>
</reference>
<gene>
    <name evidence="11" type="ORF">K431DRAFT_291699</name>
</gene>
<evidence type="ECO:0000313" key="11">
    <source>
        <dbReference type="EMBL" id="KAF2724615.1"/>
    </source>
</evidence>
<evidence type="ECO:0000256" key="4">
    <source>
        <dbReference type="ARBA" id="ARBA00022737"/>
    </source>
</evidence>
<dbReference type="Gene3D" id="3.30.40.10">
    <property type="entry name" value="Zinc/RING finger domain, C3HC4 (zinc finger)"/>
    <property type="match status" value="1"/>
</dbReference>
<evidence type="ECO:0000256" key="8">
    <source>
        <dbReference type="PROSITE-ProRule" id="PRU00723"/>
    </source>
</evidence>
<dbReference type="InterPro" id="IPR051628">
    <property type="entry name" value="LUBAC_E3_Ligases"/>
</dbReference>
<keyword evidence="12" id="KW-1185">Reference proteome</keyword>
<dbReference type="GO" id="GO:0004842">
    <property type="term" value="F:ubiquitin-protein transferase activity"/>
    <property type="evidence" value="ECO:0007669"/>
    <property type="project" value="TreeGrafter"/>
</dbReference>
<keyword evidence="2" id="KW-0808">Transferase</keyword>
<dbReference type="PROSITE" id="PS51873">
    <property type="entry name" value="TRIAD"/>
    <property type="match status" value="1"/>
</dbReference>
<evidence type="ECO:0000256" key="7">
    <source>
        <dbReference type="ARBA" id="ARBA00022833"/>
    </source>
</evidence>
<dbReference type="Pfam" id="PF22191">
    <property type="entry name" value="IBR_1"/>
    <property type="match status" value="1"/>
</dbReference>
<dbReference type="Pfam" id="PF01485">
    <property type="entry name" value="IBR"/>
    <property type="match status" value="1"/>
</dbReference>
<comment type="pathway">
    <text evidence="1">Protein modification; protein ubiquitination.</text>
</comment>
<dbReference type="InterPro" id="IPR013083">
    <property type="entry name" value="Znf_RING/FYVE/PHD"/>
</dbReference>
<dbReference type="PROSITE" id="PS00028">
    <property type="entry name" value="ZINC_FINGER_C2H2_1"/>
    <property type="match status" value="1"/>
</dbReference>
<evidence type="ECO:0000259" key="9">
    <source>
        <dbReference type="PROSITE" id="PS50103"/>
    </source>
</evidence>
<evidence type="ECO:0000256" key="3">
    <source>
        <dbReference type="ARBA" id="ARBA00022723"/>
    </source>
</evidence>
<dbReference type="InterPro" id="IPR013087">
    <property type="entry name" value="Znf_C2H2_type"/>
</dbReference>
<evidence type="ECO:0000256" key="5">
    <source>
        <dbReference type="ARBA" id="ARBA00022771"/>
    </source>
</evidence>
<dbReference type="InterPro" id="IPR002867">
    <property type="entry name" value="IBR_dom"/>
</dbReference>
<dbReference type="GO" id="GO:0097039">
    <property type="term" value="P:protein linear polyubiquitination"/>
    <property type="evidence" value="ECO:0007669"/>
    <property type="project" value="TreeGrafter"/>
</dbReference>
<dbReference type="GO" id="GO:0043161">
    <property type="term" value="P:proteasome-mediated ubiquitin-dependent protein catabolic process"/>
    <property type="evidence" value="ECO:0007669"/>
    <property type="project" value="TreeGrafter"/>
</dbReference>
<name>A0A9P4QEZ5_9PEZI</name>
<dbReference type="EMBL" id="MU003771">
    <property type="protein sequence ID" value="KAF2724615.1"/>
    <property type="molecule type" value="Genomic_DNA"/>
</dbReference>
<evidence type="ECO:0000313" key="12">
    <source>
        <dbReference type="Proteomes" id="UP000799441"/>
    </source>
</evidence>